<dbReference type="RefSeq" id="WP_225670850.1">
    <property type="nucleotide sequence ID" value="NZ_JAEDAH010000005.1"/>
</dbReference>
<accession>A0ABS7ZKC3</accession>
<feature type="chain" id="PRO_5046151411" evidence="3">
    <location>
        <begin position="25"/>
        <end position="923"/>
    </location>
</feature>
<evidence type="ECO:0000256" key="3">
    <source>
        <dbReference type="SAM" id="SignalP"/>
    </source>
</evidence>
<protein>
    <submittedName>
        <fullName evidence="5">Ricin-type beta-trefoil lectin domain protein</fullName>
    </submittedName>
</protein>
<dbReference type="Pfam" id="PF00652">
    <property type="entry name" value="Ricin_B_lectin"/>
    <property type="match status" value="2"/>
</dbReference>
<evidence type="ECO:0000259" key="4">
    <source>
        <dbReference type="SMART" id="SM00458"/>
    </source>
</evidence>
<dbReference type="InterPro" id="IPR000772">
    <property type="entry name" value="Ricin_B_lectin"/>
</dbReference>
<dbReference type="SUPFAM" id="SSF51445">
    <property type="entry name" value="(Trans)glycosidases"/>
    <property type="match status" value="1"/>
</dbReference>
<name>A0ABS7ZKC3_9GAMM</name>
<dbReference type="PROSITE" id="PS50231">
    <property type="entry name" value="RICIN_B_LECTIN"/>
    <property type="match status" value="2"/>
</dbReference>
<evidence type="ECO:0000256" key="1">
    <source>
        <dbReference type="ARBA" id="ARBA00022801"/>
    </source>
</evidence>
<dbReference type="PANTHER" id="PTHR31308">
    <property type="match status" value="1"/>
</dbReference>
<dbReference type="Gene3D" id="2.80.10.50">
    <property type="match status" value="2"/>
</dbReference>
<dbReference type="InterPro" id="IPR052066">
    <property type="entry name" value="Glycosphingolipid_Hydrolases"/>
</dbReference>
<comment type="caution">
    <text evidence="5">The sequence shown here is derived from an EMBL/GenBank/DDBJ whole genome shotgun (WGS) entry which is preliminary data.</text>
</comment>
<proteinExistence type="predicted"/>
<dbReference type="CDD" id="cd23456">
    <property type="entry name" value="beta-trefoil_Ricin_SCDase"/>
    <property type="match status" value="1"/>
</dbReference>
<evidence type="ECO:0000313" key="5">
    <source>
        <dbReference type="EMBL" id="MCA6062174.1"/>
    </source>
</evidence>
<dbReference type="Proteomes" id="UP000714380">
    <property type="component" value="Unassembled WGS sequence"/>
</dbReference>
<evidence type="ECO:0000313" key="6">
    <source>
        <dbReference type="Proteomes" id="UP000714380"/>
    </source>
</evidence>
<reference evidence="5 6" key="1">
    <citation type="submission" date="2020-12" db="EMBL/GenBank/DDBJ databases">
        <title>Novel Thalassolituus-related marine hydrocarbonoclastic bacteria mediated algae-derived hydrocarbons mineralization in twilight zone of the northern South China Sea.</title>
        <authorList>
            <person name="Dong C."/>
        </authorList>
    </citation>
    <scope>NUCLEOTIDE SEQUENCE [LARGE SCALE GENOMIC DNA]</scope>
    <source>
        <strain evidence="5 6">IMCC1826</strain>
    </source>
</reference>
<gene>
    <name evidence="5" type="ORF">I9W95_00995</name>
</gene>
<organism evidence="5 6">
    <name type="scientific">Thalassolituus marinus</name>
    <dbReference type="NCBI Taxonomy" id="671053"/>
    <lineage>
        <taxon>Bacteria</taxon>
        <taxon>Pseudomonadati</taxon>
        <taxon>Pseudomonadota</taxon>
        <taxon>Gammaproteobacteria</taxon>
        <taxon>Oceanospirillales</taxon>
        <taxon>Oceanospirillaceae</taxon>
        <taxon>Thalassolituus</taxon>
    </lineage>
</organism>
<keyword evidence="3" id="KW-0732">Signal</keyword>
<feature type="domain" description="Ricin B lectin" evidence="4">
    <location>
        <begin position="214"/>
        <end position="341"/>
    </location>
</feature>
<keyword evidence="2" id="KW-0326">Glycosidase</keyword>
<dbReference type="SUPFAM" id="SSF50370">
    <property type="entry name" value="Ricin B-like lectins"/>
    <property type="match status" value="2"/>
</dbReference>
<dbReference type="InterPro" id="IPR001547">
    <property type="entry name" value="Glyco_hydro_5"/>
</dbReference>
<dbReference type="Pfam" id="PF00150">
    <property type="entry name" value="Cellulase"/>
    <property type="match status" value="1"/>
</dbReference>
<evidence type="ECO:0000256" key="2">
    <source>
        <dbReference type="ARBA" id="ARBA00023295"/>
    </source>
</evidence>
<keyword evidence="6" id="KW-1185">Reference proteome</keyword>
<dbReference type="CDD" id="cd00161">
    <property type="entry name" value="beta-trefoil_Ricin-like"/>
    <property type="match status" value="1"/>
</dbReference>
<keyword evidence="1" id="KW-0378">Hydrolase</keyword>
<dbReference type="SMART" id="SM00458">
    <property type="entry name" value="RICIN"/>
    <property type="match status" value="2"/>
</dbReference>
<feature type="signal peptide" evidence="3">
    <location>
        <begin position="1"/>
        <end position="24"/>
    </location>
</feature>
<feature type="domain" description="Ricin B lectin" evidence="4">
    <location>
        <begin position="796"/>
        <end position="922"/>
    </location>
</feature>
<dbReference type="InterPro" id="IPR035992">
    <property type="entry name" value="Ricin_B-like_lectins"/>
</dbReference>
<dbReference type="PANTHER" id="PTHR31308:SF5">
    <property type="entry name" value="ERGOSTERYL-BETA-GLUCOSIDASE"/>
    <property type="match status" value="1"/>
</dbReference>
<dbReference type="InterPro" id="IPR017853">
    <property type="entry name" value="GH"/>
</dbReference>
<sequence>MFTFSMRRRLILAASLLAASSSYALHSLPSDSKVSISSSLVEGIEDKIFTDQSGRQISLRGFNVSGEVKLAESGFKAFKTAQDAHDSLTLLRQKTGANMIRYTIAWEGVQPSAGGVDESYLAAVAEQIAIAADLGLYVLIDYHSDLYSRHTFTAASSDTGNGAPAWAVSDVYGKDDCGLPCDLTWAAHKQSDSAVRNAMRSFWFDHWALNQDLADTELFMADVAQCVDVSSAAIVNDANIITWSCHNAANQRWHYHRDATLRSAADGNFCIDAAGGYSSNGTNIQLYQCNSSTAQKFALDRHGRLHSLLDLNKCITRVNQNLELAECDAAASAAEQQFVLRDGSSDAVLAGDLDYVQSQFVWQLGEMLSYLQQHLTSEQLAYIIGVDPINEPFDGGTGAMSYADWDNYVLWPFYEKVRAEMDRRGWSGTPVYAEPNVFWSSIAGAVAPATGGHYLAYQPGDGFVFNSHFYDQGRMGTNDLSVARNGSYFDNLDLIRNEARYLNIAPFLSEFGMWLDGWGHTDTSRIVNATYQGMESSDSARSKDRYLNFYTPLISGSQWQWDYYYDNHYELQNGNEEQVRTEDDAWNGENFSVIANYGQSYNLDARLLERAYPRAVQGRLLHFAYSGQVPDEAGEIMNWYSIRASLPGYFRDREFLRDSIFAFAAWRGRSSEAPTEIYWPRHRDSGQLTLITERLIASGSELSQTVQQSPDEAVLVADGSASGGQRLLVWDDTSPEENEDSLHFALLIDGTDLSASELLQLQQAIVATLASEQSPVYLTGAMTHSGYGEDKGTTDNGFVLVNADSGLCLDVAGARSWNGTNVQSYTCNGTQAQRWFYDEQSGYLRSALNTSKCLDNGGQMYDGGKAVLWTCSGNNMRWDRVGKRLLPRLNSGFALHADGVSASSDVRLRSISNSSRQQWEMQY</sequence>
<dbReference type="Gene3D" id="3.20.20.80">
    <property type="entry name" value="Glycosidases"/>
    <property type="match status" value="2"/>
</dbReference>
<dbReference type="EMBL" id="JAEDAH010000005">
    <property type="protein sequence ID" value="MCA6062174.1"/>
    <property type="molecule type" value="Genomic_DNA"/>
</dbReference>